<dbReference type="Proteomes" id="UP000008177">
    <property type="component" value="Unplaced contigs"/>
</dbReference>
<gene>
    <name evidence="1" type="ORF">BofuT4_uP147680.1</name>
</gene>
<evidence type="ECO:0000313" key="1">
    <source>
        <dbReference type="EMBL" id="CCD56158.1"/>
    </source>
</evidence>
<sequence length="74" mass="8403">MAENRISLKYLVGRTSKFGRPFYSMAVYCYLGTCTCICKRSDTIHRSNGIISDCNMDFAMITFLSSPNYGPRLD</sequence>
<protein>
    <submittedName>
        <fullName evidence="1">Uncharacterized protein</fullName>
    </submittedName>
</protein>
<name>G2YXI7_BOTF4</name>
<organism evidence="1 2">
    <name type="scientific">Botryotinia fuckeliana (strain T4)</name>
    <name type="common">Noble rot fungus</name>
    <name type="synonym">Botrytis cinerea</name>
    <dbReference type="NCBI Taxonomy" id="999810"/>
    <lineage>
        <taxon>Eukaryota</taxon>
        <taxon>Fungi</taxon>
        <taxon>Dikarya</taxon>
        <taxon>Ascomycota</taxon>
        <taxon>Pezizomycotina</taxon>
        <taxon>Leotiomycetes</taxon>
        <taxon>Helotiales</taxon>
        <taxon>Sclerotiniaceae</taxon>
        <taxon>Botrytis</taxon>
    </lineage>
</organism>
<reference evidence="2" key="1">
    <citation type="journal article" date="2011" name="PLoS Genet.">
        <title>Genomic analysis of the necrotrophic fungal pathogens Sclerotinia sclerotiorum and Botrytis cinerea.</title>
        <authorList>
            <person name="Amselem J."/>
            <person name="Cuomo C.A."/>
            <person name="van Kan J.A."/>
            <person name="Viaud M."/>
            <person name="Benito E.P."/>
            <person name="Couloux A."/>
            <person name="Coutinho P.M."/>
            <person name="de Vries R.P."/>
            <person name="Dyer P.S."/>
            <person name="Fillinger S."/>
            <person name="Fournier E."/>
            <person name="Gout L."/>
            <person name="Hahn M."/>
            <person name="Kohn L."/>
            <person name="Lapalu N."/>
            <person name="Plummer K.M."/>
            <person name="Pradier J.M."/>
            <person name="Quevillon E."/>
            <person name="Sharon A."/>
            <person name="Simon A."/>
            <person name="ten Have A."/>
            <person name="Tudzynski B."/>
            <person name="Tudzynski P."/>
            <person name="Wincker P."/>
            <person name="Andrew M."/>
            <person name="Anthouard V."/>
            <person name="Beever R.E."/>
            <person name="Beffa R."/>
            <person name="Benoit I."/>
            <person name="Bouzid O."/>
            <person name="Brault B."/>
            <person name="Chen Z."/>
            <person name="Choquer M."/>
            <person name="Collemare J."/>
            <person name="Cotton P."/>
            <person name="Danchin E.G."/>
            <person name="Da Silva C."/>
            <person name="Gautier A."/>
            <person name="Giraud C."/>
            <person name="Giraud T."/>
            <person name="Gonzalez C."/>
            <person name="Grossetete S."/>
            <person name="Guldener U."/>
            <person name="Henrissat B."/>
            <person name="Howlett B.J."/>
            <person name="Kodira C."/>
            <person name="Kretschmer M."/>
            <person name="Lappartient A."/>
            <person name="Leroch M."/>
            <person name="Levis C."/>
            <person name="Mauceli E."/>
            <person name="Neuveglise C."/>
            <person name="Oeser B."/>
            <person name="Pearson M."/>
            <person name="Poulain J."/>
            <person name="Poussereau N."/>
            <person name="Quesneville H."/>
            <person name="Rascle C."/>
            <person name="Schumacher J."/>
            <person name="Segurens B."/>
            <person name="Sexton A."/>
            <person name="Silva E."/>
            <person name="Sirven C."/>
            <person name="Soanes D.M."/>
            <person name="Talbot N.J."/>
            <person name="Templeton M."/>
            <person name="Yandava C."/>
            <person name="Yarden O."/>
            <person name="Zeng Q."/>
            <person name="Rollins J.A."/>
            <person name="Lebrun M.H."/>
            <person name="Dickman M."/>
        </authorList>
    </citation>
    <scope>NUCLEOTIDE SEQUENCE [LARGE SCALE GENOMIC DNA]</scope>
    <source>
        <strain evidence="2">T4</strain>
    </source>
</reference>
<dbReference type="HOGENOM" id="CLU_2687557_0_0_1"/>
<accession>G2YXI7</accession>
<dbReference type="EMBL" id="FQ790359">
    <property type="protein sequence ID" value="CCD56158.1"/>
    <property type="molecule type" value="Genomic_DNA"/>
</dbReference>
<dbReference type="InParanoid" id="G2YXI7"/>
<proteinExistence type="predicted"/>
<dbReference type="AlphaFoldDB" id="G2YXI7"/>
<evidence type="ECO:0000313" key="2">
    <source>
        <dbReference type="Proteomes" id="UP000008177"/>
    </source>
</evidence>